<dbReference type="Pfam" id="PF13476">
    <property type="entry name" value="AAA_23"/>
    <property type="match status" value="1"/>
</dbReference>
<dbReference type="AlphaFoldDB" id="A0A841H5Z8"/>
<reference evidence="3 4" key="1">
    <citation type="submission" date="2020-08" db="EMBL/GenBank/DDBJ databases">
        <title>Genomic Encyclopedia of Type Strains, Phase IV (KMG-IV): sequencing the most valuable type-strain genomes for metagenomic binning, comparative biology and taxonomic classification.</title>
        <authorList>
            <person name="Goeker M."/>
        </authorList>
    </citation>
    <scope>NUCLEOTIDE SEQUENCE [LARGE SCALE GENOMIC DNA]</scope>
    <source>
        <strain evidence="3 4">DSM 29007</strain>
    </source>
</reference>
<feature type="domain" description="Rad50/SbcC-type AAA" evidence="2">
    <location>
        <begin position="15"/>
        <end position="175"/>
    </location>
</feature>
<dbReference type="GO" id="GO:0006302">
    <property type="term" value="P:double-strand break repair"/>
    <property type="evidence" value="ECO:0007669"/>
    <property type="project" value="InterPro"/>
</dbReference>
<dbReference type="RefSeq" id="WP_170035062.1">
    <property type="nucleotide sequence ID" value="NZ_JABDTL010000001.1"/>
</dbReference>
<evidence type="ECO:0000313" key="3">
    <source>
        <dbReference type="EMBL" id="MBB6073169.1"/>
    </source>
</evidence>
<dbReference type="InterPro" id="IPR038729">
    <property type="entry name" value="Rad50/SbcC_AAA"/>
</dbReference>
<dbReference type="GO" id="GO:0000731">
    <property type="term" value="P:DNA synthesis involved in DNA repair"/>
    <property type="evidence" value="ECO:0007669"/>
    <property type="project" value="TreeGrafter"/>
</dbReference>
<organism evidence="3 4">
    <name type="scientific">Longimicrobium terrae</name>
    <dbReference type="NCBI Taxonomy" id="1639882"/>
    <lineage>
        <taxon>Bacteria</taxon>
        <taxon>Pseudomonadati</taxon>
        <taxon>Gemmatimonadota</taxon>
        <taxon>Longimicrobiia</taxon>
        <taxon>Longimicrobiales</taxon>
        <taxon>Longimicrobiaceae</taxon>
        <taxon>Longimicrobium</taxon>
    </lineage>
</organism>
<dbReference type="CDD" id="cd00267">
    <property type="entry name" value="ABC_ATPase"/>
    <property type="match status" value="1"/>
</dbReference>
<evidence type="ECO:0000256" key="1">
    <source>
        <dbReference type="SAM" id="Coils"/>
    </source>
</evidence>
<dbReference type="EMBL" id="JACHIA010000021">
    <property type="protein sequence ID" value="MBB6073169.1"/>
    <property type="molecule type" value="Genomic_DNA"/>
</dbReference>
<sequence length="615" mass="67538">MRIERLQVDEGFLDGLDLRLADGLNVLIGPRGAGKTSIIELVRFCLAAPGFSDRSKAQAKEHALSVLGSGQVTITLSTDEGPATVVRTASDAEPRVSGRFEKPLIFSQNEIETIGLIASSRLNLIDFFRTDRDKLRESATHARAEVRSLMSEMRALAQEITELEERAGGAEGLREQLVAAEEEQLGVIQSLGDAEGRWAELDALTSTAAQLAVRDGVYDRVVRSLETWGERAATLVRNKPDVEDWPEAAGGPDPIAAVRASVVDAMASVTASIDVLASRVQGIEELRSANKAQQIETEQQSRDLRNSLEQLQKGGTVISKRISGLREQIAQLDALTPLRMKKLEAWTTLRDSRDTLLDELDSLCEREYEERADVAARLNRQLGPTIRITVQRFGIHTEYVNTIRNVLRGTGLHYNTLAPMLAEKMSPREVLDAVESQDYETLSSIAGIPVDRAARLVAELSKTGTEELVTCELQDSVTLSLLDGGEYKSTEHLSTGQRCTVVLPILLAKEDRVLVVDQPEDHLDNGFIVGTAIEAIRKRKQFGQLIFSTHNPNIPVLGEASLIVLMGSDGRNGFVRHARPLDHPESVEAITTVMEGGLEAFHRRAEFYGDNAESR</sequence>
<dbReference type="Gene3D" id="3.40.50.300">
    <property type="entry name" value="P-loop containing nucleotide triphosphate hydrolases"/>
    <property type="match status" value="2"/>
</dbReference>
<keyword evidence="4" id="KW-1185">Reference proteome</keyword>
<dbReference type="PANTHER" id="PTHR32182">
    <property type="entry name" value="DNA REPLICATION AND REPAIR PROTEIN RECF"/>
    <property type="match status" value="1"/>
</dbReference>
<feature type="coiled-coil region" evidence="1">
    <location>
        <begin position="132"/>
        <end position="173"/>
    </location>
</feature>
<accession>A0A841H5Z8</accession>
<dbReference type="GO" id="GO:0016887">
    <property type="term" value="F:ATP hydrolysis activity"/>
    <property type="evidence" value="ECO:0007669"/>
    <property type="project" value="InterPro"/>
</dbReference>
<name>A0A841H5Z8_9BACT</name>
<dbReference type="PANTHER" id="PTHR32182:SF22">
    <property type="entry name" value="ATP-DEPENDENT ENDONUCLEASE, OLD FAMILY-RELATED"/>
    <property type="match status" value="1"/>
</dbReference>
<dbReference type="SUPFAM" id="SSF52540">
    <property type="entry name" value="P-loop containing nucleoside triphosphate hydrolases"/>
    <property type="match status" value="1"/>
</dbReference>
<dbReference type="InterPro" id="IPR027417">
    <property type="entry name" value="P-loop_NTPase"/>
</dbReference>
<evidence type="ECO:0000259" key="2">
    <source>
        <dbReference type="Pfam" id="PF13476"/>
    </source>
</evidence>
<proteinExistence type="predicted"/>
<keyword evidence="1" id="KW-0175">Coiled coil</keyword>
<comment type="caution">
    <text evidence="3">The sequence shown here is derived from an EMBL/GenBank/DDBJ whole genome shotgun (WGS) entry which is preliminary data.</text>
</comment>
<dbReference type="Proteomes" id="UP000582837">
    <property type="component" value="Unassembled WGS sequence"/>
</dbReference>
<keyword evidence="3" id="KW-0378">Hydrolase</keyword>
<protein>
    <submittedName>
        <fullName evidence="3">ABC-type taurine transport system ATPase subunit/peptidoglycan hydrolase CwlO-like protein</fullName>
    </submittedName>
</protein>
<gene>
    <name evidence="3" type="ORF">HNQ61_004836</name>
</gene>
<evidence type="ECO:0000313" key="4">
    <source>
        <dbReference type="Proteomes" id="UP000582837"/>
    </source>
</evidence>